<dbReference type="EMBL" id="LLXS01000005">
    <property type="protein sequence ID" value="KRG44877.1"/>
    <property type="molecule type" value="Genomic_DNA"/>
</dbReference>
<dbReference type="PANTHER" id="PTHR44051">
    <property type="entry name" value="GLUTATHIONE S-TRANSFERASE-RELATED"/>
    <property type="match status" value="1"/>
</dbReference>
<keyword evidence="2" id="KW-0808">Transferase</keyword>
<dbReference type="InterPro" id="IPR040079">
    <property type="entry name" value="Glutathione_S-Trfase"/>
</dbReference>
<dbReference type="InterPro" id="IPR036249">
    <property type="entry name" value="Thioredoxin-like_sf"/>
</dbReference>
<accession>A0A0R0AII2</accession>
<dbReference type="PANTHER" id="PTHR44051:SF21">
    <property type="entry name" value="GLUTATHIONE S-TRANSFERASE FAMILY PROTEIN"/>
    <property type="match status" value="1"/>
</dbReference>
<sequence>MGSSNDEIVFYTHPQSRGRVVRWMLEEIGQPYRVEVMGYGQSMKSPEYLAINPMGKVPAIVHRGVVVTETAAICAYLADAVPAAGLAPALADPLRGSYLRWLFFVAGPVEAAVTARALGQEPPPEKAGFVGYGSYEATIGLLEQIAAKASPWLLGERFSAADVYVGSQILFGLTFKTLPPQPGFLAYAQRLGEREAFKRAAAADDALVAQPAG</sequence>
<dbReference type="PROSITE" id="PS50404">
    <property type="entry name" value="GST_NTER"/>
    <property type="match status" value="1"/>
</dbReference>
<gene>
    <name evidence="2" type="ORF">ARC78_03445</name>
</gene>
<dbReference type="CDD" id="cd03046">
    <property type="entry name" value="GST_N_GTT1_like"/>
    <property type="match status" value="1"/>
</dbReference>
<dbReference type="SFLD" id="SFLDG00358">
    <property type="entry name" value="Main_(cytGST)"/>
    <property type="match status" value="1"/>
</dbReference>
<name>A0A0R0AII2_9GAMM</name>
<dbReference type="InterPro" id="IPR036282">
    <property type="entry name" value="Glutathione-S-Trfase_C_sf"/>
</dbReference>
<dbReference type="Pfam" id="PF13409">
    <property type="entry name" value="GST_N_2"/>
    <property type="match status" value="1"/>
</dbReference>
<organism evidence="2 3">
    <name type="scientific">Stenotrophomonas pictorum JCM 9942</name>
    <dbReference type="NCBI Taxonomy" id="1236960"/>
    <lineage>
        <taxon>Bacteria</taxon>
        <taxon>Pseudomonadati</taxon>
        <taxon>Pseudomonadota</taxon>
        <taxon>Gammaproteobacteria</taxon>
        <taxon>Lysobacterales</taxon>
        <taxon>Lysobacteraceae</taxon>
        <taxon>Stenotrophomonas</taxon>
    </lineage>
</organism>
<comment type="caution">
    <text evidence="2">The sequence shown here is derived from an EMBL/GenBank/DDBJ whole genome shotgun (WGS) entry which is preliminary data.</text>
</comment>
<protein>
    <submittedName>
        <fullName evidence="2">Glutathione S-transferase</fullName>
    </submittedName>
</protein>
<dbReference type="SUPFAM" id="SSF52833">
    <property type="entry name" value="Thioredoxin-like"/>
    <property type="match status" value="1"/>
</dbReference>
<evidence type="ECO:0000313" key="3">
    <source>
        <dbReference type="Proteomes" id="UP000050836"/>
    </source>
</evidence>
<reference evidence="2 3" key="1">
    <citation type="submission" date="2015-10" db="EMBL/GenBank/DDBJ databases">
        <title>Genome sequencing and analysis of members of genus Stenotrophomonas.</title>
        <authorList>
            <person name="Patil P.P."/>
            <person name="Midha S."/>
            <person name="Patil P.B."/>
        </authorList>
    </citation>
    <scope>NUCLEOTIDE SEQUENCE [LARGE SCALE GENOMIC DNA]</scope>
    <source>
        <strain evidence="2 3">JCM 9942</strain>
    </source>
</reference>
<dbReference type="RefSeq" id="WP_057505570.1">
    <property type="nucleotide sequence ID" value="NZ_LLXS01000005.1"/>
</dbReference>
<dbReference type="SFLD" id="SFLDG01150">
    <property type="entry name" value="Main.1:_Beta-like"/>
    <property type="match status" value="1"/>
</dbReference>
<proteinExistence type="predicted"/>
<dbReference type="Gene3D" id="1.20.1050.10">
    <property type="match status" value="1"/>
</dbReference>
<keyword evidence="3" id="KW-1185">Reference proteome</keyword>
<dbReference type="SFLD" id="SFLDS00019">
    <property type="entry name" value="Glutathione_Transferase_(cytos"/>
    <property type="match status" value="1"/>
</dbReference>
<dbReference type="InterPro" id="IPR004045">
    <property type="entry name" value="Glutathione_S-Trfase_N"/>
</dbReference>
<dbReference type="GO" id="GO:0016740">
    <property type="term" value="F:transferase activity"/>
    <property type="evidence" value="ECO:0007669"/>
    <property type="project" value="UniProtKB-KW"/>
</dbReference>
<dbReference type="CDD" id="cd03207">
    <property type="entry name" value="GST_C_8"/>
    <property type="match status" value="1"/>
</dbReference>
<evidence type="ECO:0000259" key="1">
    <source>
        <dbReference type="PROSITE" id="PS50404"/>
    </source>
</evidence>
<feature type="domain" description="GST N-terminal" evidence="1">
    <location>
        <begin position="5"/>
        <end position="85"/>
    </location>
</feature>
<dbReference type="Gene3D" id="3.40.30.10">
    <property type="entry name" value="Glutaredoxin"/>
    <property type="match status" value="1"/>
</dbReference>
<dbReference type="SUPFAM" id="SSF47616">
    <property type="entry name" value="GST C-terminal domain-like"/>
    <property type="match status" value="1"/>
</dbReference>
<evidence type="ECO:0000313" key="2">
    <source>
        <dbReference type="EMBL" id="KRG44877.1"/>
    </source>
</evidence>
<dbReference type="Proteomes" id="UP000050836">
    <property type="component" value="Unassembled WGS sequence"/>
</dbReference>
<dbReference type="AlphaFoldDB" id="A0A0R0AII2"/>